<protein>
    <submittedName>
        <fullName evidence="1">Uncharacterized protein</fullName>
    </submittedName>
</protein>
<dbReference type="Proteomes" id="UP000324800">
    <property type="component" value="Unassembled WGS sequence"/>
</dbReference>
<accession>A0A5J4U1Y1</accession>
<dbReference type="EMBL" id="SNRW01021988">
    <property type="protein sequence ID" value="KAA6364170.1"/>
    <property type="molecule type" value="Genomic_DNA"/>
</dbReference>
<organism evidence="1 2">
    <name type="scientific">Streblomastix strix</name>
    <dbReference type="NCBI Taxonomy" id="222440"/>
    <lineage>
        <taxon>Eukaryota</taxon>
        <taxon>Metamonada</taxon>
        <taxon>Preaxostyla</taxon>
        <taxon>Oxymonadida</taxon>
        <taxon>Streblomastigidae</taxon>
        <taxon>Streblomastix</taxon>
    </lineage>
</organism>
<reference evidence="1 2" key="1">
    <citation type="submission" date="2019-03" db="EMBL/GenBank/DDBJ databases">
        <title>Single cell metagenomics reveals metabolic interactions within the superorganism composed of flagellate Streblomastix strix and complex community of Bacteroidetes bacteria on its surface.</title>
        <authorList>
            <person name="Treitli S.C."/>
            <person name="Kolisko M."/>
            <person name="Husnik F."/>
            <person name="Keeling P."/>
            <person name="Hampl V."/>
        </authorList>
    </citation>
    <scope>NUCLEOTIDE SEQUENCE [LARGE SCALE GENOMIC DNA]</scope>
    <source>
        <strain evidence="1">ST1C</strain>
    </source>
</reference>
<sequence>MIWNIQSIFDLFASSTSNLLSRYKTANIRDQQAQWIDAFSNTWISEILPQHPPIPILSRVISNLNNDVILAIVIAPWWPSQFWFTSLMNQSSQYLILAQSSKCLINGQSMEIIRSFLTHGKMAAFLMDQKWRWAESYSLKFQTEQDFLEELSNYSLIDRDSRLRGSIFMQ</sequence>
<proteinExistence type="predicted"/>
<evidence type="ECO:0000313" key="1">
    <source>
        <dbReference type="EMBL" id="KAA6364170.1"/>
    </source>
</evidence>
<gene>
    <name evidence="1" type="ORF">EZS28_040305</name>
</gene>
<comment type="caution">
    <text evidence="1">The sequence shown here is derived from an EMBL/GenBank/DDBJ whole genome shotgun (WGS) entry which is preliminary data.</text>
</comment>
<evidence type="ECO:0000313" key="2">
    <source>
        <dbReference type="Proteomes" id="UP000324800"/>
    </source>
</evidence>
<dbReference type="OrthoDB" id="6083831at2759"/>
<dbReference type="AlphaFoldDB" id="A0A5J4U1Y1"/>
<name>A0A5J4U1Y1_9EUKA</name>